<evidence type="ECO:0000256" key="4">
    <source>
        <dbReference type="ARBA" id="ARBA00023157"/>
    </source>
</evidence>
<organism evidence="11">
    <name type="scientific">Arcella intermedia</name>
    <dbReference type="NCBI Taxonomy" id="1963864"/>
    <lineage>
        <taxon>Eukaryota</taxon>
        <taxon>Amoebozoa</taxon>
        <taxon>Tubulinea</taxon>
        <taxon>Elardia</taxon>
        <taxon>Arcellinida</taxon>
        <taxon>Sphaerothecina</taxon>
        <taxon>Arcellidae</taxon>
        <taxon>Arcella</taxon>
    </lineage>
</organism>
<keyword evidence="1" id="KW-0732">Signal</keyword>
<dbReference type="InterPro" id="IPR016288">
    <property type="entry name" value="Beta_cellobiohydrolase"/>
</dbReference>
<keyword evidence="3" id="KW-0136">Cellulose degradation</keyword>
<reference evidence="11" key="1">
    <citation type="journal article" date="2020" name="J. Eukaryot. Microbiol.">
        <title>De novo Sequencing, Assembly and Annotation of the Transcriptome for the Free-Living Testate Amoeba Arcella intermedia.</title>
        <authorList>
            <person name="Ribeiro G.M."/>
            <person name="Porfirio-Sousa A.L."/>
            <person name="Maurer-Alcala X.X."/>
            <person name="Katz L.A."/>
            <person name="Lahr D.J.G."/>
        </authorList>
    </citation>
    <scope>NUCLEOTIDE SEQUENCE</scope>
</reference>
<dbReference type="GO" id="GO:0004553">
    <property type="term" value="F:hydrolase activity, hydrolyzing O-glycosyl compounds"/>
    <property type="evidence" value="ECO:0007669"/>
    <property type="project" value="InterPro"/>
</dbReference>
<evidence type="ECO:0008006" key="12">
    <source>
        <dbReference type="Google" id="ProtNLM"/>
    </source>
</evidence>
<evidence type="ECO:0000256" key="2">
    <source>
        <dbReference type="ARBA" id="ARBA00022801"/>
    </source>
</evidence>
<feature type="binding site" evidence="9">
    <location>
        <position position="228"/>
    </location>
    <ligand>
        <name>substrate</name>
    </ligand>
</feature>
<evidence type="ECO:0000256" key="3">
    <source>
        <dbReference type="ARBA" id="ARBA00023001"/>
    </source>
</evidence>
<feature type="binding site" evidence="9">
    <location>
        <position position="335"/>
    </location>
    <ligand>
        <name>substrate</name>
    </ligand>
</feature>
<feature type="binding site" evidence="9">
    <location>
        <position position="193"/>
    </location>
    <ligand>
        <name>substrate</name>
    </ligand>
</feature>
<feature type="binding site" evidence="9">
    <location>
        <position position="43"/>
    </location>
    <ligand>
        <name>substrate</name>
    </ligand>
</feature>
<feature type="binding site" evidence="9">
    <location>
        <position position="339"/>
    </location>
    <ligand>
        <name>substrate</name>
    </ligand>
</feature>
<evidence type="ECO:0000256" key="9">
    <source>
        <dbReference type="PIRSR" id="PIRSR001100-2"/>
    </source>
</evidence>
<evidence type="ECO:0000256" key="7">
    <source>
        <dbReference type="ARBA" id="ARBA00023326"/>
    </source>
</evidence>
<evidence type="ECO:0000313" key="11">
    <source>
        <dbReference type="EMBL" id="NDV32449.1"/>
    </source>
</evidence>
<keyword evidence="4" id="KW-1015">Disulfide bond</keyword>
<evidence type="ECO:0000256" key="10">
    <source>
        <dbReference type="PROSITE-ProRule" id="PRU10057"/>
    </source>
</evidence>
<keyword evidence="2" id="KW-0378">Hydrolase</keyword>
<dbReference type="PANTHER" id="PTHR34876:SF4">
    <property type="entry name" value="1,4-BETA-D-GLUCAN CELLOBIOHYDROLASE C-RELATED"/>
    <property type="match status" value="1"/>
</dbReference>
<dbReference type="PIRSF" id="PIRSF001100">
    <property type="entry name" value="Beta_cellobiohydrolase"/>
    <property type="match status" value="1"/>
</dbReference>
<dbReference type="PANTHER" id="PTHR34876">
    <property type="match status" value="1"/>
</dbReference>
<sequence>MGRTYYVNPTYQQELQTSINTASGKVKDTLTKMLNVPSAYWIDVMSKIKGSNTSSVEGILRDAASKNPIPLVTFIVYDLPNRDCHAKASNGEICCYPNADGTCNYDQSGDCAAGIRTYTSQYIDPFASVLASFPQVPTVLIIEPDSLPNLATNQGDPHCGNSATVAAYKAGVPYAINKFSTLSHVTLYLDAAHGGWLGWPNNLQSFAQTITGMGVLGKIRGFSTNVANYQPLGVQCPQVGWCLNNQHQSDPCCADPCRLESQWNPAQNELNYVMELAAQFPSASPHFVIDTGRNGVPNMRADCANWCNIRGAGVGSVPTTSTANATLIDAYFWLKTPGESDGCTEVLPDGSRCPRFDSFCGSQDSIGSRSGEPRAPQAGHWFDYQVKMLAQNANM</sequence>
<feature type="binding site" evidence="9">
    <location>
        <position position="41"/>
    </location>
    <ligand>
        <name>substrate</name>
    </ligand>
</feature>
<dbReference type="InterPro" id="IPR036434">
    <property type="entry name" value="Beta_cellobiohydrolase_sf"/>
</dbReference>
<dbReference type="PRINTS" id="PR00733">
    <property type="entry name" value="GLHYDRLASE6"/>
</dbReference>
<feature type="active site" description="Proton acceptor" evidence="8">
    <location>
        <position position="341"/>
    </location>
</feature>
<keyword evidence="7" id="KW-0624">Polysaccharide degradation</keyword>
<dbReference type="InterPro" id="IPR001524">
    <property type="entry name" value="Glyco_hydro_6_CS"/>
</dbReference>
<protein>
    <recommendedName>
        <fullName evidence="12">Glucanase</fullName>
    </recommendedName>
</protein>
<dbReference type="Pfam" id="PF01341">
    <property type="entry name" value="Glyco_hydro_6"/>
    <property type="match status" value="1"/>
</dbReference>
<evidence type="ECO:0000256" key="1">
    <source>
        <dbReference type="ARBA" id="ARBA00022729"/>
    </source>
</evidence>
<dbReference type="GO" id="GO:0030245">
    <property type="term" value="P:cellulose catabolic process"/>
    <property type="evidence" value="ECO:0007669"/>
    <property type="project" value="UniProtKB-KW"/>
</dbReference>
<dbReference type="AlphaFoldDB" id="A0A6B2L654"/>
<evidence type="ECO:0000256" key="5">
    <source>
        <dbReference type="ARBA" id="ARBA00023277"/>
    </source>
</evidence>
<feature type="active site" description="Proton donor" evidence="8 10">
    <location>
        <position position="145"/>
    </location>
</feature>
<dbReference type="SUPFAM" id="SSF51989">
    <property type="entry name" value="Glycosyl hydrolases family 6, cellulases"/>
    <property type="match status" value="1"/>
</dbReference>
<proteinExistence type="predicted"/>
<dbReference type="Gene3D" id="3.20.20.40">
    <property type="entry name" value="1, 4-beta cellobiohydrolase"/>
    <property type="match status" value="1"/>
</dbReference>
<accession>A0A6B2L654</accession>
<keyword evidence="6" id="KW-0326">Glycosidase</keyword>
<keyword evidence="5" id="KW-0119">Carbohydrate metabolism</keyword>
<feature type="binding site" evidence="9">
    <location>
        <position position="196"/>
    </location>
    <ligand>
        <name>substrate</name>
    </ligand>
</feature>
<evidence type="ECO:0000256" key="8">
    <source>
        <dbReference type="PIRSR" id="PIRSR001100-1"/>
    </source>
</evidence>
<dbReference type="EMBL" id="GIBP01003480">
    <property type="protein sequence ID" value="NDV32449.1"/>
    <property type="molecule type" value="Transcribed_RNA"/>
</dbReference>
<dbReference type="PROSITE" id="PS00656">
    <property type="entry name" value="GLYCOSYL_HYDROL_F6_2"/>
    <property type="match status" value="1"/>
</dbReference>
<name>A0A6B2L654_9EUKA</name>
<evidence type="ECO:0000256" key="6">
    <source>
        <dbReference type="ARBA" id="ARBA00023295"/>
    </source>
</evidence>
<feature type="binding site" evidence="9">
    <location>
        <position position="306"/>
    </location>
    <ligand>
        <name>substrate</name>
    </ligand>
</feature>